<gene>
    <name evidence="2" type="ORF">NA56DRAFT_165354</name>
</gene>
<dbReference type="Proteomes" id="UP000235672">
    <property type="component" value="Unassembled WGS sequence"/>
</dbReference>
<feature type="compositionally biased region" description="Polar residues" evidence="1">
    <location>
        <begin position="42"/>
        <end position="57"/>
    </location>
</feature>
<dbReference type="OrthoDB" id="3565474at2759"/>
<accession>A0A2J6Q4A5</accession>
<evidence type="ECO:0000313" key="2">
    <source>
        <dbReference type="EMBL" id="PMD21014.1"/>
    </source>
</evidence>
<sequence length="644" mass="69936">MAPGTRVAPVSTQPQRQLLGPLAAQKDPPDLRPIAMAPPPQLSSSDVPSHTIESWPSSHPRRTASLQASAQSPCFQGQKIDVPTLSAKSYLQPSQNQGLPMVSCPPQEIKAQSSFTGSSPTHGSEDFPPPASVLAALMETRKNNPMLPNGVLVMQNMDVAICYNSDTVAQTYHCLQAENAASITSINDGLKCHIRCRRHWNGDLLLWVEPYTLGDTTAFSGGHLFLKGWVQRNLGFGVVQPSFYWNEIQNTASFKQAATTPIRAHNKVSPTKSDHGNGTSSIENVLDAHGATDSTDQKFDAVLVIQDKYNENVRCSRAALKNLAFSFVVDSSREKVEQKLGCTFTLQEPKGSSKSCGRELDLVVKRLPGTSNEQIQKATRFLRAWSLRAMQFAPCKASTFMVCPEGLRILATLPSPSTMLANDVSEKPSGVPENTHSLYKDTDLDLLLSEETAKAEGSLRLVLDEVTGTVVSLRELLMKTLHRASAKILETSAVDECGEDEDDDDDEVQVYGTDGQMKNMGGGKFIVVKTPKSFEASRFFTGKPKIEEDHFGDRAEKRICNGGEQKEPGKDTIVIISSSAFANSPVGVDKLTIVAAGANSIQEPATVPPEKDLGLAETLEPTFNGKRKAEEDEPQDRVGKKACV</sequence>
<feature type="region of interest" description="Disordered" evidence="1">
    <location>
        <begin position="604"/>
        <end position="644"/>
    </location>
</feature>
<protein>
    <submittedName>
        <fullName evidence="2">Uncharacterized protein</fullName>
    </submittedName>
</protein>
<reference evidence="2 3" key="1">
    <citation type="submission" date="2016-05" db="EMBL/GenBank/DDBJ databases">
        <title>A degradative enzymes factory behind the ericoid mycorrhizal symbiosis.</title>
        <authorList>
            <consortium name="DOE Joint Genome Institute"/>
            <person name="Martino E."/>
            <person name="Morin E."/>
            <person name="Grelet G."/>
            <person name="Kuo A."/>
            <person name="Kohler A."/>
            <person name="Daghino S."/>
            <person name="Barry K."/>
            <person name="Choi C."/>
            <person name="Cichocki N."/>
            <person name="Clum A."/>
            <person name="Copeland A."/>
            <person name="Hainaut M."/>
            <person name="Haridas S."/>
            <person name="Labutti K."/>
            <person name="Lindquist E."/>
            <person name="Lipzen A."/>
            <person name="Khouja H.-R."/>
            <person name="Murat C."/>
            <person name="Ohm R."/>
            <person name="Olson A."/>
            <person name="Spatafora J."/>
            <person name="Veneault-Fourrey C."/>
            <person name="Henrissat B."/>
            <person name="Grigoriev I."/>
            <person name="Martin F."/>
            <person name="Perotto S."/>
        </authorList>
    </citation>
    <scope>NUCLEOTIDE SEQUENCE [LARGE SCALE GENOMIC DNA]</scope>
    <source>
        <strain evidence="2 3">UAMH 7357</strain>
    </source>
</reference>
<feature type="region of interest" description="Disordered" evidence="1">
    <location>
        <begin position="1"/>
        <end position="69"/>
    </location>
</feature>
<keyword evidence="3" id="KW-1185">Reference proteome</keyword>
<evidence type="ECO:0000256" key="1">
    <source>
        <dbReference type="SAM" id="MobiDB-lite"/>
    </source>
</evidence>
<feature type="compositionally biased region" description="Basic and acidic residues" evidence="1">
    <location>
        <begin position="627"/>
        <end position="644"/>
    </location>
</feature>
<name>A0A2J6Q4A5_9HELO</name>
<evidence type="ECO:0000313" key="3">
    <source>
        <dbReference type="Proteomes" id="UP000235672"/>
    </source>
</evidence>
<proteinExistence type="predicted"/>
<dbReference type="EMBL" id="KZ613483">
    <property type="protein sequence ID" value="PMD21014.1"/>
    <property type="molecule type" value="Genomic_DNA"/>
</dbReference>
<organism evidence="2 3">
    <name type="scientific">Hyaloscypha hepaticicola</name>
    <dbReference type="NCBI Taxonomy" id="2082293"/>
    <lineage>
        <taxon>Eukaryota</taxon>
        <taxon>Fungi</taxon>
        <taxon>Dikarya</taxon>
        <taxon>Ascomycota</taxon>
        <taxon>Pezizomycotina</taxon>
        <taxon>Leotiomycetes</taxon>
        <taxon>Helotiales</taxon>
        <taxon>Hyaloscyphaceae</taxon>
        <taxon>Hyaloscypha</taxon>
    </lineage>
</organism>
<dbReference type="AlphaFoldDB" id="A0A2J6Q4A5"/>